<keyword evidence="7 13" id="KW-0067">ATP-binding</keyword>
<dbReference type="SMART" id="SM01178">
    <property type="entry name" value="DUF4217"/>
    <property type="match status" value="1"/>
</dbReference>
<keyword evidence="6 13" id="KW-0347">Helicase</keyword>
<dbReference type="EMBL" id="CABVLU010000003">
    <property type="protein sequence ID" value="VVT55874.1"/>
    <property type="molecule type" value="Genomic_DNA"/>
</dbReference>
<evidence type="ECO:0000313" key="20">
    <source>
        <dbReference type="Proteomes" id="UP000398389"/>
    </source>
</evidence>
<keyword evidence="10" id="KW-0539">Nucleus</keyword>
<dbReference type="Pfam" id="PF23681">
    <property type="entry name" value="CTT_SPB4"/>
    <property type="match status" value="1"/>
</dbReference>
<feature type="domain" description="Helicase ATP-binding" evidence="16">
    <location>
        <begin position="37"/>
        <end position="226"/>
    </location>
</feature>
<dbReference type="InterPro" id="IPR014001">
    <property type="entry name" value="Helicase_ATP-bd"/>
</dbReference>
<evidence type="ECO:0000256" key="7">
    <source>
        <dbReference type="ARBA" id="ARBA00022840"/>
    </source>
</evidence>
<feature type="region of interest" description="Disordered" evidence="15">
    <location>
        <begin position="518"/>
        <end position="583"/>
    </location>
</feature>
<dbReference type="PROSITE" id="PS51192">
    <property type="entry name" value="HELICASE_ATP_BIND_1"/>
    <property type="match status" value="1"/>
</dbReference>
<evidence type="ECO:0000256" key="6">
    <source>
        <dbReference type="ARBA" id="ARBA00022806"/>
    </source>
</evidence>
<dbReference type="CDD" id="cd17960">
    <property type="entry name" value="DEADc_DDX55"/>
    <property type="match status" value="1"/>
</dbReference>
<evidence type="ECO:0000256" key="12">
    <source>
        <dbReference type="PROSITE-ProRule" id="PRU00552"/>
    </source>
</evidence>
<dbReference type="InterPro" id="IPR000629">
    <property type="entry name" value="RNA-helicase_DEAD-box_CS"/>
</dbReference>
<dbReference type="SMART" id="SM00487">
    <property type="entry name" value="DEXDc"/>
    <property type="match status" value="1"/>
</dbReference>
<keyword evidence="4 13" id="KW-0547">Nucleotide-binding</keyword>
<comment type="domain">
    <text evidence="14">The Q motif is unique to and characteristic of the DEAD box family of RNA helicases and controls ATP binding and hydrolysis.</text>
</comment>
<dbReference type="AlphaFoldDB" id="A0A5E8BYZ3"/>
<comment type="subcellular location">
    <subcellularLocation>
        <location evidence="1">Nucleus</location>
        <location evidence="1">Nucleolus</location>
    </subcellularLocation>
</comment>
<dbReference type="InterPro" id="IPR001650">
    <property type="entry name" value="Helicase_C-like"/>
</dbReference>
<evidence type="ECO:0000256" key="10">
    <source>
        <dbReference type="ARBA" id="ARBA00023242"/>
    </source>
</evidence>
<keyword evidence="8 14" id="KW-0694">RNA-binding</keyword>
<proteinExistence type="inferred from homology"/>
<keyword evidence="20" id="KW-1185">Reference proteome</keyword>
<dbReference type="PROSITE" id="PS51194">
    <property type="entry name" value="HELICASE_CTER"/>
    <property type="match status" value="1"/>
</dbReference>
<dbReference type="CDD" id="cd18787">
    <property type="entry name" value="SF2_C_DEAD"/>
    <property type="match status" value="1"/>
</dbReference>
<keyword evidence="3" id="KW-0698">rRNA processing</keyword>
<dbReference type="PROSITE" id="PS51195">
    <property type="entry name" value="Q_MOTIF"/>
    <property type="match status" value="1"/>
</dbReference>
<dbReference type="GO" id="GO:0005730">
    <property type="term" value="C:nucleolus"/>
    <property type="evidence" value="ECO:0007669"/>
    <property type="project" value="UniProtKB-SubCell"/>
</dbReference>
<evidence type="ECO:0000259" key="17">
    <source>
        <dbReference type="PROSITE" id="PS51194"/>
    </source>
</evidence>
<dbReference type="InterPro" id="IPR011545">
    <property type="entry name" value="DEAD/DEAH_box_helicase_dom"/>
</dbReference>
<keyword evidence="9" id="KW-0175">Coiled coil</keyword>
<evidence type="ECO:0000259" key="18">
    <source>
        <dbReference type="PROSITE" id="PS51195"/>
    </source>
</evidence>
<evidence type="ECO:0000256" key="1">
    <source>
        <dbReference type="ARBA" id="ARBA00004604"/>
    </source>
</evidence>
<evidence type="ECO:0000256" key="3">
    <source>
        <dbReference type="ARBA" id="ARBA00022552"/>
    </source>
</evidence>
<dbReference type="Pfam" id="PF00271">
    <property type="entry name" value="Helicase_C"/>
    <property type="match status" value="1"/>
</dbReference>
<evidence type="ECO:0000256" key="5">
    <source>
        <dbReference type="ARBA" id="ARBA00022801"/>
    </source>
</evidence>
<feature type="domain" description="DEAD-box RNA helicase Q" evidence="18">
    <location>
        <begin position="6"/>
        <end position="34"/>
    </location>
</feature>
<evidence type="ECO:0000256" key="9">
    <source>
        <dbReference type="ARBA" id="ARBA00023054"/>
    </source>
</evidence>
<dbReference type="SMART" id="SM00490">
    <property type="entry name" value="HELICc"/>
    <property type="match status" value="1"/>
</dbReference>
<dbReference type="Pfam" id="PF13959">
    <property type="entry name" value="CTE_SPB4"/>
    <property type="match status" value="1"/>
</dbReference>
<protein>
    <recommendedName>
        <fullName evidence="14">ATP-dependent RNA helicase</fullName>
        <ecNumber evidence="14">3.6.4.13</ecNumber>
    </recommendedName>
</protein>
<evidence type="ECO:0000256" key="13">
    <source>
        <dbReference type="RuleBase" id="RU000492"/>
    </source>
</evidence>
<dbReference type="InterPro" id="IPR025313">
    <property type="entry name" value="SPB4-like_CTE"/>
</dbReference>
<dbReference type="Proteomes" id="UP000398389">
    <property type="component" value="Unassembled WGS sequence"/>
</dbReference>
<feature type="short sequence motif" description="Q motif" evidence="12">
    <location>
        <begin position="6"/>
        <end position="34"/>
    </location>
</feature>
<dbReference type="InterPro" id="IPR014014">
    <property type="entry name" value="RNA_helicase_DEAD_Q_motif"/>
</dbReference>
<keyword evidence="2" id="KW-0690">Ribosome biogenesis</keyword>
<dbReference type="PANTHER" id="PTHR24031">
    <property type="entry name" value="RNA HELICASE"/>
    <property type="match status" value="1"/>
</dbReference>
<evidence type="ECO:0000256" key="2">
    <source>
        <dbReference type="ARBA" id="ARBA00022517"/>
    </source>
</evidence>
<feature type="compositionally biased region" description="Basic residues" evidence="15">
    <location>
        <begin position="555"/>
        <end position="564"/>
    </location>
</feature>
<organism evidence="19 20">
    <name type="scientific">Magnusiomyces paraingens</name>
    <dbReference type="NCBI Taxonomy" id="2606893"/>
    <lineage>
        <taxon>Eukaryota</taxon>
        <taxon>Fungi</taxon>
        <taxon>Dikarya</taxon>
        <taxon>Ascomycota</taxon>
        <taxon>Saccharomycotina</taxon>
        <taxon>Dipodascomycetes</taxon>
        <taxon>Dipodascales</taxon>
        <taxon>Dipodascaceae</taxon>
        <taxon>Magnusiomyces</taxon>
    </lineage>
</organism>
<accession>A0A5E8BYZ3</accession>
<feature type="domain" description="Helicase C-terminal" evidence="17">
    <location>
        <begin position="257"/>
        <end position="424"/>
    </location>
</feature>
<evidence type="ECO:0000256" key="11">
    <source>
        <dbReference type="ARBA" id="ARBA00038002"/>
    </source>
</evidence>
<dbReference type="SUPFAM" id="SSF52540">
    <property type="entry name" value="P-loop containing nucleoside triphosphate hydrolases"/>
    <property type="match status" value="2"/>
</dbReference>
<dbReference type="GO" id="GO:0003724">
    <property type="term" value="F:RNA helicase activity"/>
    <property type="evidence" value="ECO:0007669"/>
    <property type="project" value="UniProtKB-EC"/>
</dbReference>
<dbReference type="GO" id="GO:0016887">
    <property type="term" value="F:ATP hydrolysis activity"/>
    <property type="evidence" value="ECO:0007669"/>
    <property type="project" value="RHEA"/>
</dbReference>
<comment type="similarity">
    <text evidence="11">Belongs to the DEAD box helicase family. DDX55/SPB4 subfamily.</text>
</comment>
<dbReference type="GO" id="GO:0006364">
    <property type="term" value="P:rRNA processing"/>
    <property type="evidence" value="ECO:0007669"/>
    <property type="project" value="UniProtKB-KW"/>
</dbReference>
<dbReference type="RefSeq" id="XP_031855387.1">
    <property type="nucleotide sequence ID" value="XM_031999496.1"/>
</dbReference>
<dbReference type="EC" id="3.6.4.13" evidence="14"/>
<evidence type="ECO:0000256" key="14">
    <source>
        <dbReference type="RuleBase" id="RU365068"/>
    </source>
</evidence>
<dbReference type="Pfam" id="PF00270">
    <property type="entry name" value="DEAD"/>
    <property type="match status" value="1"/>
</dbReference>
<feature type="compositionally biased region" description="Basic and acidic residues" evidence="15">
    <location>
        <begin position="518"/>
        <end position="554"/>
    </location>
</feature>
<dbReference type="GeneID" id="43583596"/>
<evidence type="ECO:0000256" key="4">
    <source>
        <dbReference type="ARBA" id="ARBA00022741"/>
    </source>
</evidence>
<dbReference type="GO" id="GO:0005524">
    <property type="term" value="F:ATP binding"/>
    <property type="evidence" value="ECO:0007669"/>
    <property type="project" value="UniProtKB-UniRule"/>
</dbReference>
<reference evidence="19 20" key="1">
    <citation type="submission" date="2019-09" db="EMBL/GenBank/DDBJ databases">
        <authorList>
            <person name="Brejova B."/>
        </authorList>
    </citation>
    <scope>NUCLEOTIDE SEQUENCE [LARGE SCALE GENOMIC DNA]</scope>
</reference>
<dbReference type="Gene3D" id="3.40.50.300">
    <property type="entry name" value="P-loop containing nucleotide triphosphate hydrolases"/>
    <property type="match status" value="2"/>
</dbReference>
<sequence>MPTRLWTEITPSLTPWVLEAIESQGFKKMTPVQASVIPLFCGNKDVVVEAVTGSGKTLAFLIPVIERILKIEEPLKPGQTHSVIISPTRELAQQIYQVLTSVLKFCSDEKLPNGKKRRLVRAQLVIGGEKTSHSDVQVFMSRIPNILIGTPGRLLELLNSPQTKLAQVDSMVLDEADRLLELGFDISVKTIIGMLPQQKRAGLFSATMSDAVNDIAQIGLRNPFRISVKVSGNDSQLDRRVPLSLGISYAIITPDKKLPLLLDMIQKESFKKVIVYLPTCNGVNYFYHLLTFLLSDNSLVGESLTHKNLHSLHGKLIPSARKKSLEKFTSSVSKSVLLTTDVAARGLDIPDVDLVIQYDPPADHNVFLHRSGRAGRAGKKGNSVVFLNEGNEEGYVDFMSVKMVDMHQYNVNIANLPDPYANDNIRNWMLKDRTRFDMAVKAYVSYVRFYSKHTATSIFRFYNFDFIKNAIGYGLFRLPGMPELKTISSESLPKDGWLGPPVNMEEYAYLNEKKEKERQKQLKEKQKEETLKEKKSKEKQKPIWIERKENAEKRREKRKIRHEAKLRNNQNATSSDDEATVEDWKDLVRERKGKKAKTVSSFEDL</sequence>
<dbReference type="PROSITE" id="PS00039">
    <property type="entry name" value="DEAD_ATP_HELICASE"/>
    <property type="match status" value="1"/>
</dbReference>
<dbReference type="OrthoDB" id="7396459at2759"/>
<comment type="catalytic activity">
    <reaction evidence="14">
        <text>ATP + H2O = ADP + phosphate + H(+)</text>
        <dbReference type="Rhea" id="RHEA:13065"/>
        <dbReference type="ChEBI" id="CHEBI:15377"/>
        <dbReference type="ChEBI" id="CHEBI:15378"/>
        <dbReference type="ChEBI" id="CHEBI:30616"/>
        <dbReference type="ChEBI" id="CHEBI:43474"/>
        <dbReference type="ChEBI" id="CHEBI:456216"/>
        <dbReference type="EC" id="3.6.4.13"/>
    </reaction>
</comment>
<evidence type="ECO:0000313" key="19">
    <source>
        <dbReference type="EMBL" id="VVT55874.1"/>
    </source>
</evidence>
<evidence type="ECO:0000259" key="16">
    <source>
        <dbReference type="PROSITE" id="PS51192"/>
    </source>
</evidence>
<gene>
    <name evidence="19" type="ORF">SAPINGB_P004781</name>
</gene>
<dbReference type="InterPro" id="IPR027417">
    <property type="entry name" value="P-loop_NTPase"/>
</dbReference>
<evidence type="ECO:0000256" key="15">
    <source>
        <dbReference type="SAM" id="MobiDB-lite"/>
    </source>
</evidence>
<name>A0A5E8BYZ3_9ASCO</name>
<keyword evidence="5 13" id="KW-0378">Hydrolase</keyword>
<dbReference type="InterPro" id="IPR056330">
    <property type="entry name" value="CTT_SPB4"/>
</dbReference>
<dbReference type="GO" id="GO:0003723">
    <property type="term" value="F:RNA binding"/>
    <property type="evidence" value="ECO:0007669"/>
    <property type="project" value="UniProtKB-UniRule"/>
</dbReference>
<comment type="function">
    <text evidence="14">RNA helicase.</text>
</comment>
<evidence type="ECO:0000256" key="8">
    <source>
        <dbReference type="ARBA" id="ARBA00022884"/>
    </source>
</evidence>